<feature type="domain" description="HPt" evidence="2">
    <location>
        <begin position="17"/>
        <end position="114"/>
    </location>
</feature>
<accession>A0A1Y6CLH7</accession>
<keyword evidence="1" id="KW-0597">Phosphoprotein</keyword>
<evidence type="ECO:0000313" key="4">
    <source>
        <dbReference type="Proteomes" id="UP000192907"/>
    </source>
</evidence>
<dbReference type="PROSITE" id="PS50894">
    <property type="entry name" value="HPT"/>
    <property type="match status" value="1"/>
</dbReference>
<organism evidence="3 4">
    <name type="scientific">Pseudobacteriovorax antillogorgiicola</name>
    <dbReference type="NCBI Taxonomy" id="1513793"/>
    <lineage>
        <taxon>Bacteria</taxon>
        <taxon>Pseudomonadati</taxon>
        <taxon>Bdellovibrionota</taxon>
        <taxon>Oligoflexia</taxon>
        <taxon>Oligoflexales</taxon>
        <taxon>Pseudobacteriovoracaceae</taxon>
        <taxon>Pseudobacteriovorax</taxon>
    </lineage>
</organism>
<dbReference type="Pfam" id="PF01627">
    <property type="entry name" value="Hpt"/>
    <property type="match status" value="1"/>
</dbReference>
<dbReference type="EMBL" id="FWZT01000028">
    <property type="protein sequence ID" value="SMF73870.1"/>
    <property type="molecule type" value="Genomic_DNA"/>
</dbReference>
<name>A0A1Y6CLH7_9BACT</name>
<dbReference type="RefSeq" id="WP_132324544.1">
    <property type="nucleotide sequence ID" value="NZ_FWZT01000028.1"/>
</dbReference>
<dbReference type="AlphaFoldDB" id="A0A1Y6CLH7"/>
<proteinExistence type="predicted"/>
<evidence type="ECO:0000259" key="2">
    <source>
        <dbReference type="PROSITE" id="PS50894"/>
    </source>
</evidence>
<dbReference type="GO" id="GO:0004672">
    <property type="term" value="F:protein kinase activity"/>
    <property type="evidence" value="ECO:0007669"/>
    <property type="project" value="UniProtKB-ARBA"/>
</dbReference>
<feature type="modified residue" description="Phosphohistidine" evidence="1">
    <location>
        <position position="56"/>
    </location>
</feature>
<dbReference type="InterPro" id="IPR008207">
    <property type="entry name" value="Sig_transdc_His_kin_Hpt_dom"/>
</dbReference>
<dbReference type="InterPro" id="IPR036641">
    <property type="entry name" value="HPT_dom_sf"/>
</dbReference>
<protein>
    <submittedName>
        <fullName evidence="3">Hpt domain-containing protein</fullName>
    </submittedName>
</protein>
<gene>
    <name evidence="3" type="ORF">SAMN06296036_1289</name>
</gene>
<dbReference type="STRING" id="1513793.SAMN06296036_1289"/>
<dbReference type="Gene3D" id="1.20.120.160">
    <property type="entry name" value="HPT domain"/>
    <property type="match status" value="1"/>
</dbReference>
<dbReference type="SUPFAM" id="SSF47226">
    <property type="entry name" value="Histidine-containing phosphotransfer domain, HPT domain"/>
    <property type="match status" value="1"/>
</dbReference>
<keyword evidence="4" id="KW-1185">Reference proteome</keyword>
<dbReference type="GO" id="GO:0000160">
    <property type="term" value="P:phosphorelay signal transduction system"/>
    <property type="evidence" value="ECO:0007669"/>
    <property type="project" value="InterPro"/>
</dbReference>
<evidence type="ECO:0000256" key="1">
    <source>
        <dbReference type="PROSITE-ProRule" id="PRU00110"/>
    </source>
</evidence>
<dbReference type="Proteomes" id="UP000192907">
    <property type="component" value="Unassembled WGS sequence"/>
</dbReference>
<sequence length="116" mass="12972">MTTYIDEEQFLSEYEDSMDIIEMMLPKFEVGVKESVVKLEGLLQGTDYHALSEELHSLKGMVGNFYCPKLYDLALGMETTAKAGTADGITDSLKEFSELYPKVIAEVGTLLQRYAS</sequence>
<evidence type="ECO:0000313" key="3">
    <source>
        <dbReference type="EMBL" id="SMF73870.1"/>
    </source>
</evidence>
<reference evidence="4" key="1">
    <citation type="submission" date="2017-04" db="EMBL/GenBank/DDBJ databases">
        <authorList>
            <person name="Varghese N."/>
            <person name="Submissions S."/>
        </authorList>
    </citation>
    <scope>NUCLEOTIDE SEQUENCE [LARGE SCALE GENOMIC DNA]</scope>
    <source>
        <strain evidence="4">RKEM611</strain>
    </source>
</reference>